<accession>A0A6J5KWD0</accession>
<reference evidence="1" key="1">
    <citation type="submission" date="2020-04" db="EMBL/GenBank/DDBJ databases">
        <authorList>
            <person name="Chiriac C."/>
            <person name="Salcher M."/>
            <person name="Ghai R."/>
            <person name="Kavagutti S V."/>
        </authorList>
    </citation>
    <scope>NUCLEOTIDE SEQUENCE</scope>
</reference>
<proteinExistence type="predicted"/>
<dbReference type="EMBL" id="LR796188">
    <property type="protein sequence ID" value="CAB4125287.1"/>
    <property type="molecule type" value="Genomic_DNA"/>
</dbReference>
<evidence type="ECO:0000313" key="1">
    <source>
        <dbReference type="EMBL" id="CAB4125287.1"/>
    </source>
</evidence>
<organism evidence="1">
    <name type="scientific">uncultured Caudovirales phage</name>
    <dbReference type="NCBI Taxonomy" id="2100421"/>
    <lineage>
        <taxon>Viruses</taxon>
        <taxon>Duplodnaviria</taxon>
        <taxon>Heunggongvirae</taxon>
        <taxon>Uroviricota</taxon>
        <taxon>Caudoviricetes</taxon>
        <taxon>Peduoviridae</taxon>
        <taxon>Maltschvirus</taxon>
        <taxon>Maltschvirus maltsch</taxon>
    </lineage>
</organism>
<gene>
    <name evidence="1" type="ORF">UFOVP54_101</name>
</gene>
<protein>
    <submittedName>
        <fullName evidence="1">Uncharacterized protein</fullName>
    </submittedName>
</protein>
<sequence>MSERSIHSTWKGRGKKVSKTFSPMIGMIYQSNNYLGVLVAIEDDVATLQLKNKSLIKVQVQTLKIKIDE</sequence>
<name>A0A6J5KWD0_9CAUD</name>